<dbReference type="InterPro" id="IPR036890">
    <property type="entry name" value="HATPase_C_sf"/>
</dbReference>
<dbReference type="Pfam" id="PF13581">
    <property type="entry name" value="HATPase_c_2"/>
    <property type="match status" value="1"/>
</dbReference>
<feature type="compositionally biased region" description="Low complexity" evidence="2">
    <location>
        <begin position="146"/>
        <end position="159"/>
    </location>
</feature>
<evidence type="ECO:0000256" key="1">
    <source>
        <dbReference type="ARBA" id="ARBA00022527"/>
    </source>
</evidence>
<sequence>MTGDHGQQWPIDEDLTALRERLLQRATQAGIRGERLDDLLLAVNEAVINVLEHGGGAGTLSISQDETYLTVDVTDAAGHLASRHIPRQRPTGTVRGFGLWLMSQLCDEFTIQQIAGRSRVRLRMLLHRSSTGAAPHDSVRDGPDQSESWARSEARSSSANDAGAHADLDRHGGTAPSPRRRHE</sequence>
<organism evidence="4 5">
    <name type="scientific">Streptosporangium lutulentum</name>
    <dbReference type="NCBI Taxonomy" id="1461250"/>
    <lineage>
        <taxon>Bacteria</taxon>
        <taxon>Bacillati</taxon>
        <taxon>Actinomycetota</taxon>
        <taxon>Actinomycetes</taxon>
        <taxon>Streptosporangiales</taxon>
        <taxon>Streptosporangiaceae</taxon>
        <taxon>Streptosporangium</taxon>
    </lineage>
</organism>
<dbReference type="Proteomes" id="UP001225356">
    <property type="component" value="Unassembled WGS sequence"/>
</dbReference>
<proteinExistence type="predicted"/>
<protein>
    <submittedName>
        <fullName evidence="4">Anti-sigma regulatory factor (Ser/Thr protein kinase)</fullName>
    </submittedName>
</protein>
<dbReference type="SUPFAM" id="SSF55874">
    <property type="entry name" value="ATPase domain of HSP90 chaperone/DNA topoisomerase II/histidine kinase"/>
    <property type="match status" value="1"/>
</dbReference>
<dbReference type="RefSeq" id="WP_307564944.1">
    <property type="nucleotide sequence ID" value="NZ_JAUSQU010000001.1"/>
</dbReference>
<dbReference type="Gene3D" id="3.30.565.10">
    <property type="entry name" value="Histidine kinase-like ATPase, C-terminal domain"/>
    <property type="match status" value="1"/>
</dbReference>
<keyword evidence="1" id="KW-0723">Serine/threonine-protein kinase</keyword>
<reference evidence="4 5" key="1">
    <citation type="submission" date="2023-07" db="EMBL/GenBank/DDBJ databases">
        <title>Sequencing the genomes of 1000 actinobacteria strains.</title>
        <authorList>
            <person name="Klenk H.-P."/>
        </authorList>
    </citation>
    <scope>NUCLEOTIDE SEQUENCE [LARGE SCALE GENOMIC DNA]</scope>
    <source>
        <strain evidence="4 5">DSM 46740</strain>
    </source>
</reference>
<gene>
    <name evidence="4" type="ORF">J2853_007107</name>
</gene>
<dbReference type="CDD" id="cd16936">
    <property type="entry name" value="HATPase_RsbW-like"/>
    <property type="match status" value="1"/>
</dbReference>
<name>A0ABT9QNE6_9ACTN</name>
<evidence type="ECO:0000313" key="4">
    <source>
        <dbReference type="EMBL" id="MDP9847896.1"/>
    </source>
</evidence>
<comment type="caution">
    <text evidence="4">The sequence shown here is derived from an EMBL/GenBank/DDBJ whole genome shotgun (WGS) entry which is preliminary data.</text>
</comment>
<evidence type="ECO:0000259" key="3">
    <source>
        <dbReference type="Pfam" id="PF13581"/>
    </source>
</evidence>
<evidence type="ECO:0000256" key="2">
    <source>
        <dbReference type="SAM" id="MobiDB-lite"/>
    </source>
</evidence>
<evidence type="ECO:0000313" key="5">
    <source>
        <dbReference type="Proteomes" id="UP001225356"/>
    </source>
</evidence>
<keyword evidence="5" id="KW-1185">Reference proteome</keyword>
<dbReference type="InterPro" id="IPR003594">
    <property type="entry name" value="HATPase_dom"/>
</dbReference>
<dbReference type="PANTHER" id="PTHR35526:SF3">
    <property type="entry name" value="ANTI-SIGMA-F FACTOR RSBW"/>
    <property type="match status" value="1"/>
</dbReference>
<keyword evidence="1" id="KW-0418">Kinase</keyword>
<dbReference type="InterPro" id="IPR050267">
    <property type="entry name" value="Anti-sigma-factor_SerPK"/>
</dbReference>
<accession>A0ABT9QNE6</accession>
<feature type="region of interest" description="Disordered" evidence="2">
    <location>
        <begin position="130"/>
        <end position="183"/>
    </location>
</feature>
<keyword evidence="1" id="KW-0808">Transferase</keyword>
<feature type="domain" description="Histidine kinase/HSP90-like ATPase" evidence="3">
    <location>
        <begin position="13"/>
        <end position="123"/>
    </location>
</feature>
<dbReference type="PANTHER" id="PTHR35526">
    <property type="entry name" value="ANTI-SIGMA-F FACTOR RSBW-RELATED"/>
    <property type="match status" value="1"/>
</dbReference>
<dbReference type="EMBL" id="JAUSQU010000001">
    <property type="protein sequence ID" value="MDP9847896.1"/>
    <property type="molecule type" value="Genomic_DNA"/>
</dbReference>